<evidence type="ECO:0000256" key="1">
    <source>
        <dbReference type="SAM" id="MobiDB-lite"/>
    </source>
</evidence>
<dbReference type="Gene3D" id="3.30.420.10">
    <property type="entry name" value="Ribonuclease H-like superfamily/Ribonuclease H"/>
    <property type="match status" value="1"/>
</dbReference>
<dbReference type="InterPro" id="IPR036397">
    <property type="entry name" value="RNaseH_sf"/>
</dbReference>
<dbReference type="CDD" id="cd09272">
    <property type="entry name" value="RNase_HI_RT_Ty1"/>
    <property type="match status" value="1"/>
</dbReference>
<proteinExistence type="predicted"/>
<evidence type="ECO:0000313" key="2">
    <source>
        <dbReference type="EMBL" id="GBM62065.1"/>
    </source>
</evidence>
<organism evidence="2 3">
    <name type="scientific">Araneus ventricosus</name>
    <name type="common">Orbweaver spider</name>
    <name type="synonym">Epeira ventricosa</name>
    <dbReference type="NCBI Taxonomy" id="182803"/>
    <lineage>
        <taxon>Eukaryota</taxon>
        <taxon>Metazoa</taxon>
        <taxon>Ecdysozoa</taxon>
        <taxon>Arthropoda</taxon>
        <taxon>Chelicerata</taxon>
        <taxon>Arachnida</taxon>
        <taxon>Araneae</taxon>
        <taxon>Araneomorphae</taxon>
        <taxon>Entelegynae</taxon>
        <taxon>Araneoidea</taxon>
        <taxon>Araneidae</taxon>
        <taxon>Araneus</taxon>
    </lineage>
</organism>
<feature type="region of interest" description="Disordered" evidence="1">
    <location>
        <begin position="117"/>
        <end position="159"/>
    </location>
</feature>
<dbReference type="EMBL" id="BGPR01180824">
    <property type="protein sequence ID" value="GBM62065.1"/>
    <property type="molecule type" value="Genomic_DNA"/>
</dbReference>
<evidence type="ECO:0008006" key="4">
    <source>
        <dbReference type="Google" id="ProtNLM"/>
    </source>
</evidence>
<comment type="caution">
    <text evidence="2">The sequence shown here is derived from an EMBL/GenBank/DDBJ whole genome shotgun (WGS) entry which is preliminary data.</text>
</comment>
<dbReference type="InterPro" id="IPR012337">
    <property type="entry name" value="RNaseH-like_sf"/>
</dbReference>
<sequence>MDLKVELDNQLYVACIYGKAHRLKFVSRQKAKQLGKLISADSEVTQAIEDMLAHAKNLVHNIKEVLSNNGGEFDNENVKSILKKSVIIQRLTASYTPQQNGGRKPLKNCEVAVEIPLPEPNRQLPEAENEGQNDPEDSEEQFNSESEDEEKSNIMKLRNRSELKKPKSLKIKSSYKPGVLKCFSDANFGCCIQTGRSTSRVVVLYAGGAISWLSQRQAMVATSTTKTEIVASNKAGKDII</sequence>
<name>A0A4Y2HA51_ARAVE</name>
<feature type="compositionally biased region" description="Acidic residues" evidence="1">
    <location>
        <begin position="127"/>
        <end position="150"/>
    </location>
</feature>
<dbReference type="GO" id="GO:0003676">
    <property type="term" value="F:nucleic acid binding"/>
    <property type="evidence" value="ECO:0007669"/>
    <property type="project" value="InterPro"/>
</dbReference>
<reference evidence="2 3" key="1">
    <citation type="journal article" date="2019" name="Sci. Rep.">
        <title>Orb-weaving spider Araneus ventricosus genome elucidates the spidroin gene catalogue.</title>
        <authorList>
            <person name="Kono N."/>
            <person name="Nakamura H."/>
            <person name="Ohtoshi R."/>
            <person name="Moran D.A.P."/>
            <person name="Shinohara A."/>
            <person name="Yoshida Y."/>
            <person name="Fujiwara M."/>
            <person name="Mori M."/>
            <person name="Tomita M."/>
            <person name="Arakawa K."/>
        </authorList>
    </citation>
    <scope>NUCLEOTIDE SEQUENCE [LARGE SCALE GENOMIC DNA]</scope>
</reference>
<accession>A0A4Y2HA51</accession>
<dbReference type="AlphaFoldDB" id="A0A4Y2HA51"/>
<dbReference type="Proteomes" id="UP000499080">
    <property type="component" value="Unassembled WGS sequence"/>
</dbReference>
<dbReference type="SUPFAM" id="SSF53098">
    <property type="entry name" value="Ribonuclease H-like"/>
    <property type="match status" value="1"/>
</dbReference>
<keyword evidence="3" id="KW-1185">Reference proteome</keyword>
<protein>
    <recommendedName>
        <fullName evidence="4">Integrase catalytic domain-containing protein</fullName>
    </recommendedName>
</protein>
<evidence type="ECO:0000313" key="3">
    <source>
        <dbReference type="Proteomes" id="UP000499080"/>
    </source>
</evidence>
<gene>
    <name evidence="2" type="ORF">AVEN_175111_1</name>
</gene>
<dbReference type="OrthoDB" id="6436874at2759"/>